<keyword evidence="3" id="KW-0597">Phosphoprotein</keyword>
<evidence type="ECO:0000256" key="1">
    <source>
        <dbReference type="ARBA" id="ARBA00000085"/>
    </source>
</evidence>
<comment type="catalytic activity">
    <reaction evidence="1">
        <text>ATP + protein L-histidine = ADP + protein N-phospho-L-histidine.</text>
        <dbReference type="EC" id="2.7.13.3"/>
    </reaction>
</comment>
<sequence length="423" mass="46095">MFIMKYFSALTRRIGAHGWIWDHGFWLQLITQILVGGFLFLMAVQNMMRPEGPHSALVYHSVVFILLWIGGGALFLGLLVQRARKILGLGIVIAALLLLALGPPLVAPLGYVVVCYQSWFISAYIQRHRWAWGIALVFGSAIGLTLIPLSNALRGKAFLTSHAVKEPNFWVGGAGVLIIIIISISLWWQIGLNTKRKNQALEELRAKAELAALAERNRIAREMHDIVAHSLTVVIAQADGGRYAGKKDPMIAIEALETISSVGRDALSQMRGLLTVLREATGEKDEREINATPGFAEIGRLIDEARSAGLQVNFSVHGEPVAVDESRGLTVFRVIQESLTNVLKHAGKTVVDVTLDWGVPKDKTLHISVDNAHGEALVNYKSDSVGRGLAGIKERALLHGGKATWGASLSNAGGWRVNVEIPL</sequence>
<keyword evidence="9" id="KW-1133">Transmembrane helix</keyword>
<organism evidence="11 12">
    <name type="scientific">Corynebacterium pseudotuberculosis 258</name>
    <dbReference type="NCBI Taxonomy" id="1168865"/>
    <lineage>
        <taxon>Bacteria</taxon>
        <taxon>Bacillati</taxon>
        <taxon>Actinomycetota</taxon>
        <taxon>Actinomycetes</taxon>
        <taxon>Mycobacteriales</taxon>
        <taxon>Corynebacteriaceae</taxon>
        <taxon>Corynebacterium</taxon>
    </lineage>
</organism>
<name>A0AAU8Q4M5_CORPS</name>
<evidence type="ECO:0000256" key="4">
    <source>
        <dbReference type="ARBA" id="ARBA00022679"/>
    </source>
</evidence>
<dbReference type="InterPro" id="IPR036890">
    <property type="entry name" value="HATPase_C_sf"/>
</dbReference>
<dbReference type="Gene3D" id="3.30.565.10">
    <property type="entry name" value="Histidine kinase-like ATPase, C-terminal domain"/>
    <property type="match status" value="1"/>
</dbReference>
<keyword evidence="9" id="KW-0472">Membrane</keyword>
<evidence type="ECO:0000256" key="2">
    <source>
        <dbReference type="ARBA" id="ARBA00012438"/>
    </source>
</evidence>
<dbReference type="Pfam" id="PF07730">
    <property type="entry name" value="HisKA_3"/>
    <property type="match status" value="1"/>
</dbReference>
<dbReference type="GO" id="GO:0046983">
    <property type="term" value="F:protein dimerization activity"/>
    <property type="evidence" value="ECO:0007669"/>
    <property type="project" value="InterPro"/>
</dbReference>
<gene>
    <name evidence="11" type="ORF">CP258_01730</name>
</gene>
<keyword evidence="8" id="KW-0902">Two-component regulatory system</keyword>
<accession>A0AAU8Q4M5</accession>
<dbReference type="CDD" id="cd16917">
    <property type="entry name" value="HATPase_UhpB-NarQ-NarX-like"/>
    <property type="match status" value="1"/>
</dbReference>
<feature type="transmembrane region" description="Helical" evidence="9">
    <location>
        <begin position="86"/>
        <end position="109"/>
    </location>
</feature>
<evidence type="ECO:0000256" key="9">
    <source>
        <dbReference type="SAM" id="Phobius"/>
    </source>
</evidence>
<evidence type="ECO:0000256" key="5">
    <source>
        <dbReference type="ARBA" id="ARBA00022741"/>
    </source>
</evidence>
<dbReference type="InterPro" id="IPR050482">
    <property type="entry name" value="Sensor_HK_TwoCompSys"/>
</dbReference>
<dbReference type="GO" id="GO:0000155">
    <property type="term" value="F:phosphorelay sensor kinase activity"/>
    <property type="evidence" value="ECO:0007669"/>
    <property type="project" value="InterPro"/>
</dbReference>
<keyword evidence="9" id="KW-0812">Transmembrane</keyword>
<evidence type="ECO:0000256" key="7">
    <source>
        <dbReference type="ARBA" id="ARBA00022840"/>
    </source>
</evidence>
<proteinExistence type="predicted"/>
<evidence type="ECO:0000256" key="3">
    <source>
        <dbReference type="ARBA" id="ARBA00022553"/>
    </source>
</evidence>
<dbReference type="PANTHER" id="PTHR24421:SF10">
    <property type="entry name" value="NITRATE_NITRITE SENSOR PROTEIN NARQ"/>
    <property type="match status" value="1"/>
</dbReference>
<dbReference type="AlphaFoldDB" id="A0AAU8Q4M5"/>
<dbReference type="GO" id="GO:0005524">
    <property type="term" value="F:ATP binding"/>
    <property type="evidence" value="ECO:0007669"/>
    <property type="project" value="UniProtKB-KW"/>
</dbReference>
<feature type="domain" description="Signal transduction histidine kinase subgroup 3 dimerisation and phosphoacceptor" evidence="10">
    <location>
        <begin position="215"/>
        <end position="280"/>
    </location>
</feature>
<evidence type="ECO:0000313" key="12">
    <source>
        <dbReference type="Proteomes" id="UP000006465"/>
    </source>
</evidence>
<feature type="transmembrane region" description="Helical" evidence="9">
    <location>
        <begin position="56"/>
        <end position="80"/>
    </location>
</feature>
<dbReference type="KEGG" id="coe:CP258_01730"/>
<reference evidence="11 12" key="1">
    <citation type="journal article" date="2013" name="J. Biotechnol.">
        <title>Genome sequence of Corynebacterium pseudotuberculosis biovar equi strain 258 and prediction of antigenic targets to improve biotechnological vaccine production.</title>
        <authorList>
            <person name="Soares S.C."/>
            <person name="Trost E."/>
            <person name="Ramos R.T."/>
            <person name="Carneiro A.R."/>
            <person name="Santos A.R."/>
            <person name="Pinto A.C."/>
            <person name="Barbosa E."/>
            <person name="Aburjaile F."/>
            <person name="Ali A."/>
            <person name="Diniz C.A."/>
            <person name="Hassan S.S."/>
            <person name="Fiaux K."/>
            <person name="Guimaraes L.C."/>
            <person name="Bakhtiar S.M."/>
            <person name="Pereira U."/>
            <person name="Almeida S.S."/>
            <person name="Abreu V.A."/>
            <person name="Rocha F.S."/>
            <person name="Dorella F.A."/>
            <person name="Miyoshi A."/>
            <person name="Silva A."/>
            <person name="Azevedo V."/>
            <person name="Tauch A."/>
        </authorList>
    </citation>
    <scope>NUCLEOTIDE SEQUENCE [LARGE SCALE GENOMIC DNA]</scope>
    <source>
        <strain evidence="11 12">258</strain>
    </source>
</reference>
<feature type="transmembrane region" description="Helical" evidence="9">
    <location>
        <begin position="25"/>
        <end position="44"/>
    </location>
</feature>
<feature type="transmembrane region" description="Helical" evidence="9">
    <location>
        <begin position="130"/>
        <end position="149"/>
    </location>
</feature>
<feature type="transmembrane region" description="Helical" evidence="9">
    <location>
        <begin position="169"/>
        <end position="188"/>
    </location>
</feature>
<dbReference type="PANTHER" id="PTHR24421">
    <property type="entry name" value="NITRATE/NITRITE SENSOR PROTEIN NARX-RELATED"/>
    <property type="match status" value="1"/>
</dbReference>
<dbReference type="Gene3D" id="1.20.5.1930">
    <property type="match status" value="1"/>
</dbReference>
<dbReference type="GO" id="GO:0016020">
    <property type="term" value="C:membrane"/>
    <property type="evidence" value="ECO:0007669"/>
    <property type="project" value="InterPro"/>
</dbReference>
<keyword evidence="5" id="KW-0547">Nucleotide-binding</keyword>
<evidence type="ECO:0000313" key="11">
    <source>
        <dbReference type="EMBL" id="AFK15973.3"/>
    </source>
</evidence>
<keyword evidence="6 11" id="KW-0418">Kinase</keyword>
<protein>
    <recommendedName>
        <fullName evidence="2">histidine kinase</fullName>
        <ecNumber evidence="2">2.7.13.3</ecNumber>
    </recommendedName>
</protein>
<evidence type="ECO:0000259" key="10">
    <source>
        <dbReference type="Pfam" id="PF07730"/>
    </source>
</evidence>
<keyword evidence="4" id="KW-0808">Transferase</keyword>
<dbReference type="Proteomes" id="UP000006465">
    <property type="component" value="Chromosome"/>
</dbReference>
<dbReference type="SUPFAM" id="SSF55874">
    <property type="entry name" value="ATPase domain of HSP90 chaperone/DNA topoisomerase II/histidine kinase"/>
    <property type="match status" value="1"/>
</dbReference>
<evidence type="ECO:0000256" key="6">
    <source>
        <dbReference type="ARBA" id="ARBA00022777"/>
    </source>
</evidence>
<evidence type="ECO:0000256" key="8">
    <source>
        <dbReference type="ARBA" id="ARBA00023012"/>
    </source>
</evidence>
<dbReference type="EC" id="2.7.13.3" evidence="2"/>
<keyword evidence="7" id="KW-0067">ATP-binding</keyword>
<dbReference type="EMBL" id="CP003540">
    <property type="protein sequence ID" value="AFK15973.3"/>
    <property type="molecule type" value="Genomic_DNA"/>
</dbReference>
<dbReference type="InterPro" id="IPR011712">
    <property type="entry name" value="Sig_transdc_His_kin_sub3_dim/P"/>
</dbReference>